<protein>
    <recommendedName>
        <fullName evidence="2">PDZ domain-containing protein</fullName>
    </recommendedName>
</protein>
<organism evidence="3 4">
    <name type="scientific">Chelonoidis abingdonii</name>
    <name type="common">Abingdon island giant tortoise</name>
    <name type="synonym">Testudo abingdonii</name>
    <dbReference type="NCBI Taxonomy" id="106734"/>
    <lineage>
        <taxon>Eukaryota</taxon>
        <taxon>Metazoa</taxon>
        <taxon>Chordata</taxon>
        <taxon>Craniata</taxon>
        <taxon>Vertebrata</taxon>
        <taxon>Euteleostomi</taxon>
        <taxon>Archelosauria</taxon>
        <taxon>Testudinata</taxon>
        <taxon>Testudines</taxon>
        <taxon>Cryptodira</taxon>
        <taxon>Durocryptodira</taxon>
        <taxon>Testudinoidea</taxon>
        <taxon>Testudinidae</taxon>
        <taxon>Chelonoidis</taxon>
    </lineage>
</organism>
<dbReference type="Proteomes" id="UP000694404">
    <property type="component" value="Unplaced"/>
</dbReference>
<name>A0A8C0H9M8_CHEAB</name>
<evidence type="ECO:0000259" key="2">
    <source>
        <dbReference type="PROSITE" id="PS50106"/>
    </source>
</evidence>
<dbReference type="AlphaFoldDB" id="A0A8C0H9M8"/>
<accession>A0A8C0H9M8</accession>
<feature type="region of interest" description="Disordered" evidence="1">
    <location>
        <begin position="60"/>
        <end position="83"/>
    </location>
</feature>
<dbReference type="Ensembl" id="ENSCABT00000022213.1">
    <property type="protein sequence ID" value="ENSCABP00000020279.1"/>
    <property type="gene ID" value="ENSCABG00000014963.1"/>
</dbReference>
<dbReference type="PROSITE" id="PS50106">
    <property type="entry name" value="PDZ"/>
    <property type="match status" value="1"/>
</dbReference>
<proteinExistence type="predicted"/>
<sequence>PGPALAISAPQARQHAVGGALPLAGPAAPVDLPQAFLRSVQWSCALVELPQACLREVHRSQGTSGPSAEMPAAGLPKPRDRRTRHRNVGDQIIEINGESTRDMTHARAIELIKSGGRRQINTLHLAALAAALPGRNSQPCCPDHWQHSKLRLHGSGQQGRGRGLPSPSGSSRAGQNGPMGRSLPTLALTYTLHSHTISHTFPQHTHHVTHSTPPSHLHCSQKAASYLAGCPWNDGIKKPVSCDTVPAL</sequence>
<feature type="compositionally biased region" description="Low complexity" evidence="1">
    <location>
        <begin position="163"/>
        <end position="172"/>
    </location>
</feature>
<dbReference type="Pfam" id="PF00595">
    <property type="entry name" value="PDZ"/>
    <property type="match status" value="1"/>
</dbReference>
<evidence type="ECO:0000256" key="1">
    <source>
        <dbReference type="SAM" id="MobiDB-lite"/>
    </source>
</evidence>
<feature type="domain" description="PDZ" evidence="2">
    <location>
        <begin position="87"/>
        <end position="116"/>
    </location>
</feature>
<dbReference type="InterPro" id="IPR001478">
    <property type="entry name" value="PDZ"/>
</dbReference>
<evidence type="ECO:0000313" key="4">
    <source>
        <dbReference type="Proteomes" id="UP000694404"/>
    </source>
</evidence>
<keyword evidence="4" id="KW-1185">Reference proteome</keyword>
<evidence type="ECO:0000313" key="3">
    <source>
        <dbReference type="Ensembl" id="ENSCABP00000020279.1"/>
    </source>
</evidence>
<reference evidence="3" key="2">
    <citation type="submission" date="2025-09" db="UniProtKB">
        <authorList>
            <consortium name="Ensembl"/>
        </authorList>
    </citation>
    <scope>IDENTIFICATION</scope>
</reference>
<dbReference type="Gene3D" id="2.30.42.10">
    <property type="match status" value="1"/>
</dbReference>
<dbReference type="SUPFAM" id="SSF50156">
    <property type="entry name" value="PDZ domain-like"/>
    <property type="match status" value="1"/>
</dbReference>
<dbReference type="InterPro" id="IPR036034">
    <property type="entry name" value="PDZ_sf"/>
</dbReference>
<feature type="region of interest" description="Disordered" evidence="1">
    <location>
        <begin position="153"/>
        <end position="183"/>
    </location>
</feature>
<reference evidence="3" key="1">
    <citation type="submission" date="2025-08" db="UniProtKB">
        <authorList>
            <consortium name="Ensembl"/>
        </authorList>
    </citation>
    <scope>IDENTIFICATION</scope>
</reference>